<feature type="region of interest" description="Disordered" evidence="1">
    <location>
        <begin position="291"/>
        <end position="389"/>
    </location>
</feature>
<name>A0A8B7ZQW8_ACAPL</name>
<feature type="compositionally biased region" description="Polar residues" evidence="1">
    <location>
        <begin position="94"/>
        <end position="105"/>
    </location>
</feature>
<sequence>MRNFKFKLSRSARQKQEQASNSCETTLSGVIPPTQAPCTSQASLASWFQAPSKSAPTLPLKPLSSNNTSATAAASRQSSLALAPPLPKLLASSDPVTSPVQTSKPVASVLPYTPQNSAGKVSRKSSDQHSSSKFFELNDVFTIEDSLPNDLDDLDDFQESPLSDKKKQHSPRIDKVRGWNVKPSPGRRDGKSYECIDLTDSVGKTARQEGKTSCPDYSREQSDEESADEKLINRSRRLSRRHKAALITDDSDEDENKENNEADFNLALHGYSTNTLNFMPATCEFFQESQDRAEIQDPDDLIDIPSPSPPPTEYEYYSDPDDVYPSFTNQDQAATDMEEFSPQTTRSALHPKSSHLEAQLSTAAAEQSTKDAGNQETGGSTARDSKNVSPVDERYYMSHPSMQPLPSKISSGGLQERIDSLKQLMFDVMEQICDNVDSVLIQQERAADWNTSSLYWHSGNESKLNTSKQKPS</sequence>
<dbReference type="OMA" id="DERYYMS"/>
<dbReference type="OrthoDB" id="10536873at2759"/>
<feature type="compositionally biased region" description="Low complexity" evidence="1">
    <location>
        <begin position="62"/>
        <end position="93"/>
    </location>
</feature>
<protein>
    <submittedName>
        <fullName evidence="3">Uncharacterized protein LOC110987418</fullName>
    </submittedName>
</protein>
<organism evidence="2 3">
    <name type="scientific">Acanthaster planci</name>
    <name type="common">Crown-of-thorns starfish</name>
    <dbReference type="NCBI Taxonomy" id="133434"/>
    <lineage>
        <taxon>Eukaryota</taxon>
        <taxon>Metazoa</taxon>
        <taxon>Echinodermata</taxon>
        <taxon>Eleutherozoa</taxon>
        <taxon>Asterozoa</taxon>
        <taxon>Asteroidea</taxon>
        <taxon>Valvatacea</taxon>
        <taxon>Valvatida</taxon>
        <taxon>Acanthasteridae</taxon>
        <taxon>Acanthaster</taxon>
    </lineage>
</organism>
<gene>
    <name evidence="3" type="primary">LOC110987418</name>
</gene>
<feature type="region of interest" description="Disordered" evidence="1">
    <location>
        <begin position="52"/>
        <end position="129"/>
    </location>
</feature>
<dbReference type="Proteomes" id="UP000694845">
    <property type="component" value="Unplaced"/>
</dbReference>
<accession>A0A8B7ZQW8</accession>
<dbReference type="GeneID" id="110987418"/>
<dbReference type="AlphaFoldDB" id="A0A8B7ZQW8"/>
<evidence type="ECO:0000313" key="3">
    <source>
        <dbReference type="RefSeq" id="XP_022105831.1"/>
    </source>
</evidence>
<feature type="compositionally biased region" description="Polar residues" evidence="1">
    <location>
        <begin position="359"/>
        <end position="382"/>
    </location>
</feature>
<evidence type="ECO:0000313" key="2">
    <source>
        <dbReference type="Proteomes" id="UP000694845"/>
    </source>
</evidence>
<feature type="region of interest" description="Disordered" evidence="1">
    <location>
        <begin position="152"/>
        <end position="235"/>
    </location>
</feature>
<dbReference type="RefSeq" id="XP_022105831.1">
    <property type="nucleotide sequence ID" value="XM_022250139.1"/>
</dbReference>
<proteinExistence type="predicted"/>
<feature type="region of interest" description="Disordered" evidence="1">
    <location>
        <begin position="451"/>
        <end position="472"/>
    </location>
</feature>
<evidence type="ECO:0000256" key="1">
    <source>
        <dbReference type="SAM" id="MobiDB-lite"/>
    </source>
</evidence>
<feature type="compositionally biased region" description="Polar residues" evidence="1">
    <location>
        <begin position="17"/>
        <end position="28"/>
    </location>
</feature>
<keyword evidence="2" id="KW-1185">Reference proteome</keyword>
<feature type="compositionally biased region" description="Basic residues" evidence="1">
    <location>
        <begin position="1"/>
        <end position="13"/>
    </location>
</feature>
<feature type="region of interest" description="Disordered" evidence="1">
    <location>
        <begin position="1"/>
        <end position="31"/>
    </location>
</feature>
<reference evidence="3" key="1">
    <citation type="submission" date="2025-08" db="UniProtKB">
        <authorList>
            <consortium name="RefSeq"/>
        </authorList>
    </citation>
    <scope>IDENTIFICATION</scope>
</reference>
<dbReference type="KEGG" id="aplc:110987418"/>